<proteinExistence type="predicted"/>
<dbReference type="OrthoDB" id="3701586at2759"/>
<comment type="caution">
    <text evidence="1">The sequence shown here is derived from an EMBL/GenBank/DDBJ whole genome shotgun (WGS) entry which is preliminary data.</text>
</comment>
<sequence length="395" mass="44928">MAIRECPRDRMLHTLRVEIYNGVATGRTYAHHPELYSRPNTSDVYIIHSSGLIDEDAMGQQIWFSHSTDGGFTWPQSQMILPSALLPNQTQELNFSYWCNEGIQQRAVDALEILDYDDVLYAIGQTTDFWCAGSLGSGNHAAGQYARPMHYNGTIAGDPCWIVKNNWTDYVLYNETVYGYEYHMQDCPNVEVLRSLLEQPQQVPAWSDFVLNNDLYAADGVHYVQENTNAVWLPALGVWQRFWRDITATNNTERVWVEYSKTGQDWYPVVLEEYDNQIYETDIPDAKTKQFLLALPSDTDGNGTRVFISNPRYNTELIRQPLTIATSRGEGLDPFTGVGVLRTNASDVIVPDTRDYKNQGFSYPSATRVGDNIVVGYSENKENIWISVISIDELP</sequence>
<gene>
    <name evidence="1" type="ORF">N0V93_008826</name>
</gene>
<dbReference type="AlphaFoldDB" id="A0A9W9CV91"/>
<dbReference type="Proteomes" id="UP001140453">
    <property type="component" value="Unassembled WGS sequence"/>
</dbReference>
<dbReference type="EMBL" id="JAPEVB010000005">
    <property type="protein sequence ID" value="KAJ4388219.1"/>
    <property type="molecule type" value="Genomic_DNA"/>
</dbReference>
<reference evidence="1" key="1">
    <citation type="submission" date="2022-10" db="EMBL/GenBank/DDBJ databases">
        <title>Tapping the CABI collections for fungal endophytes: first genome assemblies for Collariella, Neodidymelliopsis, Ascochyta clinopodiicola, Didymella pomorum, Didymosphaeria variabile, Neocosmospora piperis and Neocucurbitaria cava.</title>
        <authorList>
            <person name="Hill R."/>
        </authorList>
    </citation>
    <scope>NUCLEOTIDE SEQUENCE</scope>
    <source>
        <strain evidence="1">IMI 355082</strain>
    </source>
</reference>
<name>A0A9W9CV91_9PEZI</name>
<organism evidence="1 2">
    <name type="scientific">Gnomoniopsis smithogilvyi</name>
    <dbReference type="NCBI Taxonomy" id="1191159"/>
    <lineage>
        <taxon>Eukaryota</taxon>
        <taxon>Fungi</taxon>
        <taxon>Dikarya</taxon>
        <taxon>Ascomycota</taxon>
        <taxon>Pezizomycotina</taxon>
        <taxon>Sordariomycetes</taxon>
        <taxon>Sordariomycetidae</taxon>
        <taxon>Diaporthales</taxon>
        <taxon>Gnomoniaceae</taxon>
        <taxon>Gnomoniopsis</taxon>
    </lineage>
</organism>
<protein>
    <recommendedName>
        <fullName evidence="3">Sialidase domain-containing protein</fullName>
    </recommendedName>
</protein>
<evidence type="ECO:0000313" key="1">
    <source>
        <dbReference type="EMBL" id="KAJ4388219.1"/>
    </source>
</evidence>
<keyword evidence="2" id="KW-1185">Reference proteome</keyword>
<evidence type="ECO:0008006" key="3">
    <source>
        <dbReference type="Google" id="ProtNLM"/>
    </source>
</evidence>
<evidence type="ECO:0000313" key="2">
    <source>
        <dbReference type="Proteomes" id="UP001140453"/>
    </source>
</evidence>
<accession>A0A9W9CV91</accession>